<gene>
    <name evidence="6" type="ORF">QP520_05335</name>
</gene>
<comment type="subcellular location">
    <subcellularLocation>
        <location evidence="1">Membrane</location>
        <topology evidence="1">Multi-pass membrane protein</topology>
    </subcellularLocation>
</comment>
<name>A0AAJ1QA93_9FIRM</name>
<evidence type="ECO:0000256" key="4">
    <source>
        <dbReference type="ARBA" id="ARBA00023136"/>
    </source>
</evidence>
<comment type="caution">
    <text evidence="6">The sequence shown here is derived from an EMBL/GenBank/DDBJ whole genome shotgun (WGS) entry which is preliminary data.</text>
</comment>
<organism evidence="6 7">
    <name type="scientific">Veillonella atypica</name>
    <dbReference type="NCBI Taxonomy" id="39777"/>
    <lineage>
        <taxon>Bacteria</taxon>
        <taxon>Bacillati</taxon>
        <taxon>Bacillota</taxon>
        <taxon>Negativicutes</taxon>
        <taxon>Veillonellales</taxon>
        <taxon>Veillonellaceae</taxon>
        <taxon>Veillonella</taxon>
    </lineage>
</organism>
<dbReference type="EMBL" id="JASORJ010000006">
    <property type="protein sequence ID" value="MDK7357041.1"/>
    <property type="molecule type" value="Genomic_DNA"/>
</dbReference>
<dbReference type="Proteomes" id="UP001236274">
    <property type="component" value="Unassembled WGS sequence"/>
</dbReference>
<dbReference type="Pfam" id="PF00916">
    <property type="entry name" value="Sulfate_transp"/>
    <property type="match status" value="1"/>
</dbReference>
<evidence type="ECO:0000313" key="6">
    <source>
        <dbReference type="EMBL" id="MDK7357041.1"/>
    </source>
</evidence>
<feature type="domain" description="SLC26A/SulP transporter" evidence="5">
    <location>
        <begin position="1"/>
        <end position="32"/>
    </location>
</feature>
<evidence type="ECO:0000259" key="5">
    <source>
        <dbReference type="Pfam" id="PF00916"/>
    </source>
</evidence>
<keyword evidence="4" id="KW-0472">Membrane</keyword>
<keyword evidence="3" id="KW-1133">Transmembrane helix</keyword>
<evidence type="ECO:0000256" key="1">
    <source>
        <dbReference type="ARBA" id="ARBA00004141"/>
    </source>
</evidence>
<evidence type="ECO:0000256" key="2">
    <source>
        <dbReference type="ARBA" id="ARBA00022692"/>
    </source>
</evidence>
<protein>
    <submittedName>
        <fullName evidence="6">SulP family inorganic anion transporter</fullName>
    </submittedName>
</protein>
<accession>A0AAJ1QA93</accession>
<dbReference type="AlphaFoldDB" id="A0AAJ1QA93"/>
<evidence type="ECO:0000256" key="3">
    <source>
        <dbReference type="ARBA" id="ARBA00022989"/>
    </source>
</evidence>
<sequence length="32" mass="3226">MGVVALPLAMAFAIASGVTPQAGIYTSFISKI</sequence>
<keyword evidence="2" id="KW-0812">Transmembrane</keyword>
<dbReference type="GO" id="GO:0016020">
    <property type="term" value="C:membrane"/>
    <property type="evidence" value="ECO:0007669"/>
    <property type="project" value="UniProtKB-SubCell"/>
</dbReference>
<reference evidence="6" key="1">
    <citation type="submission" date="2023-05" db="EMBL/GenBank/DDBJ databases">
        <title>Cataloging the Phylogenetic Diversity of Human Bladder Bacteria.</title>
        <authorList>
            <person name="Du J."/>
        </authorList>
    </citation>
    <scope>NUCLEOTIDE SEQUENCE</scope>
    <source>
        <strain evidence="6">UMB10101</strain>
    </source>
</reference>
<evidence type="ECO:0000313" key="7">
    <source>
        <dbReference type="Proteomes" id="UP001236274"/>
    </source>
</evidence>
<dbReference type="InterPro" id="IPR011547">
    <property type="entry name" value="SLC26A/SulP_dom"/>
</dbReference>
<proteinExistence type="predicted"/>